<dbReference type="PANTHER" id="PTHR11079">
    <property type="entry name" value="CYTOSINE DEAMINASE FAMILY MEMBER"/>
    <property type="match status" value="1"/>
</dbReference>
<keyword evidence="3" id="KW-1185">Reference proteome</keyword>
<evidence type="ECO:0000259" key="1">
    <source>
        <dbReference type="PROSITE" id="PS51747"/>
    </source>
</evidence>
<dbReference type="GO" id="GO:0006152">
    <property type="term" value="P:purine nucleoside catabolic process"/>
    <property type="evidence" value="ECO:0007669"/>
    <property type="project" value="TreeGrafter"/>
</dbReference>
<dbReference type="AlphaFoldDB" id="A0A7W9LYL7"/>
<reference evidence="2 3" key="1">
    <citation type="submission" date="2020-08" db="EMBL/GenBank/DDBJ databases">
        <title>Sequencing the genomes of 1000 actinobacteria strains.</title>
        <authorList>
            <person name="Klenk H.-P."/>
        </authorList>
    </citation>
    <scope>NUCLEOTIDE SEQUENCE [LARGE SCALE GENOMIC DNA]</scope>
    <source>
        <strain evidence="2 3">DSM 45486</strain>
    </source>
</reference>
<dbReference type="Gene3D" id="3.40.140.10">
    <property type="entry name" value="Cytidine Deaminase, domain 2"/>
    <property type="match status" value="1"/>
</dbReference>
<dbReference type="SUPFAM" id="SSF53927">
    <property type="entry name" value="Cytidine deaminase-like"/>
    <property type="match status" value="1"/>
</dbReference>
<name>A0A7W9LYL7_9PSEU</name>
<dbReference type="EMBL" id="JACHMO010000001">
    <property type="protein sequence ID" value="MBB5801010.1"/>
    <property type="molecule type" value="Genomic_DNA"/>
</dbReference>
<dbReference type="PROSITE" id="PS51747">
    <property type="entry name" value="CYT_DCMP_DEAMINASES_2"/>
    <property type="match status" value="1"/>
</dbReference>
<dbReference type="RefSeq" id="WP_221483325.1">
    <property type="nucleotide sequence ID" value="NZ_JACHMO010000001.1"/>
</dbReference>
<protein>
    <submittedName>
        <fullName evidence="2">tRNA(Arg) A34 adenosine deaminase TadA</fullName>
    </submittedName>
</protein>
<evidence type="ECO:0000313" key="2">
    <source>
        <dbReference type="EMBL" id="MBB5801010.1"/>
    </source>
</evidence>
<dbReference type="Proteomes" id="UP000552097">
    <property type="component" value="Unassembled WGS sequence"/>
</dbReference>
<dbReference type="InterPro" id="IPR016193">
    <property type="entry name" value="Cytidine_deaminase-like"/>
</dbReference>
<dbReference type="CDD" id="cd01285">
    <property type="entry name" value="nucleoside_deaminase"/>
    <property type="match status" value="1"/>
</dbReference>
<evidence type="ECO:0000313" key="3">
    <source>
        <dbReference type="Proteomes" id="UP000552097"/>
    </source>
</evidence>
<comment type="caution">
    <text evidence="2">The sequence shown here is derived from an EMBL/GenBank/DDBJ whole genome shotgun (WGS) entry which is preliminary data.</text>
</comment>
<proteinExistence type="predicted"/>
<sequence>MTADKTRLGALMAEAVEFSVRHVESGGIPFVGLLVADDGWVSDLGVNLVRETGDPTAHAEVMAIRKAVQARDRSSLEGVTLLATGEPCALCYRVAASHGIAAVRFAVDRDTAAAWGFDYRAGYETNRLPLAITARHLAVERSLVPFTRYRDLHRSDFTTHS</sequence>
<feature type="domain" description="CMP/dCMP-type deaminase" evidence="1">
    <location>
        <begin position="6"/>
        <end position="126"/>
    </location>
</feature>
<organism evidence="2 3">
    <name type="scientific">Saccharothrix ecbatanensis</name>
    <dbReference type="NCBI Taxonomy" id="1105145"/>
    <lineage>
        <taxon>Bacteria</taxon>
        <taxon>Bacillati</taxon>
        <taxon>Actinomycetota</taxon>
        <taxon>Actinomycetes</taxon>
        <taxon>Pseudonocardiales</taxon>
        <taxon>Pseudonocardiaceae</taxon>
        <taxon>Saccharothrix</taxon>
    </lineage>
</organism>
<accession>A0A7W9LYL7</accession>
<dbReference type="PANTHER" id="PTHR11079:SF161">
    <property type="entry name" value="CMP_DCMP-TYPE DEAMINASE DOMAIN-CONTAINING PROTEIN"/>
    <property type="match status" value="1"/>
</dbReference>
<gene>
    <name evidence="2" type="ORF">F4560_000778</name>
</gene>
<dbReference type="GO" id="GO:0047974">
    <property type="term" value="F:guanosine deaminase activity"/>
    <property type="evidence" value="ECO:0007669"/>
    <property type="project" value="TreeGrafter"/>
</dbReference>
<dbReference type="Pfam" id="PF00383">
    <property type="entry name" value="dCMP_cyt_deam_1"/>
    <property type="match status" value="1"/>
</dbReference>
<dbReference type="InterPro" id="IPR002125">
    <property type="entry name" value="CMP_dCMP_dom"/>
</dbReference>